<dbReference type="RefSeq" id="WP_098752809.1">
    <property type="nucleotide sequence ID" value="NZ_WHPN01000242.1"/>
</dbReference>
<feature type="transmembrane region" description="Helical" evidence="1">
    <location>
        <begin position="157"/>
        <end position="179"/>
    </location>
</feature>
<feature type="transmembrane region" description="Helical" evidence="1">
    <location>
        <begin position="21"/>
        <end position="48"/>
    </location>
</feature>
<protein>
    <submittedName>
        <fullName evidence="2">ABC transporter permease</fullName>
    </submittedName>
</protein>
<sequence>MTLRLPSPGLMPVLRSELTKIGTLRSCTASLAALFVTCTALGAVSGWSVRRAVDRGSSVVRPDFDPEAAGLAAVAYGQFALIVFGVLIIGHEYSSGMIRLSLTAVPRRGVFYTAKLLAGAGAALAVALPSVFLGYLATQAGLGAHGTTLSAPELPRAMAGAVTYLVLTTVLCAGIAGAVRSPVAALAVLTPLYFLVSQLLMTVEATAWFARYLPDQAGFRMFAVGADLPVDPGEAASLSPVLGLAVLVAWTCAAVAAGMLRLRRLEL</sequence>
<organism evidence="2 3">
    <name type="scientific">Streptomyces lycii</name>
    <dbReference type="NCBI Taxonomy" id="2654337"/>
    <lineage>
        <taxon>Bacteria</taxon>
        <taxon>Bacillati</taxon>
        <taxon>Actinomycetota</taxon>
        <taxon>Actinomycetes</taxon>
        <taxon>Kitasatosporales</taxon>
        <taxon>Streptomycetaceae</taxon>
        <taxon>Streptomyces</taxon>
    </lineage>
</organism>
<reference evidence="2 3" key="1">
    <citation type="submission" date="2019-10" db="EMBL/GenBank/DDBJ databases">
        <title>Streptomyces tenebrisbrunneis sp.nov., an endogenous actinomycete isolated from of Lycium ruthenicum.</title>
        <authorList>
            <person name="Ma L."/>
        </authorList>
    </citation>
    <scope>NUCLEOTIDE SEQUENCE [LARGE SCALE GENOMIC DNA]</scope>
    <source>
        <strain evidence="2 3">TRM 66187</strain>
    </source>
</reference>
<gene>
    <name evidence="2" type="ORF">GCU69_10060</name>
</gene>
<keyword evidence="1" id="KW-0812">Transmembrane</keyword>
<keyword evidence="1" id="KW-1133">Transmembrane helix</keyword>
<feature type="transmembrane region" description="Helical" evidence="1">
    <location>
        <begin position="68"/>
        <end position="89"/>
    </location>
</feature>
<feature type="transmembrane region" description="Helical" evidence="1">
    <location>
        <begin position="186"/>
        <end position="210"/>
    </location>
</feature>
<evidence type="ECO:0000313" key="3">
    <source>
        <dbReference type="Proteomes" id="UP000621266"/>
    </source>
</evidence>
<evidence type="ECO:0000256" key="1">
    <source>
        <dbReference type="SAM" id="Phobius"/>
    </source>
</evidence>
<dbReference type="Proteomes" id="UP000621266">
    <property type="component" value="Unassembled WGS sequence"/>
</dbReference>
<comment type="caution">
    <text evidence="2">The sequence shown here is derived from an EMBL/GenBank/DDBJ whole genome shotgun (WGS) entry which is preliminary data.</text>
</comment>
<feature type="transmembrane region" description="Helical" evidence="1">
    <location>
        <begin position="241"/>
        <end position="262"/>
    </location>
</feature>
<keyword evidence="3" id="KW-1185">Reference proteome</keyword>
<evidence type="ECO:0000313" key="2">
    <source>
        <dbReference type="EMBL" id="KAF4409240.1"/>
    </source>
</evidence>
<accession>A0ABQ7FKN5</accession>
<keyword evidence="1" id="KW-0472">Membrane</keyword>
<proteinExistence type="predicted"/>
<feature type="transmembrane region" description="Helical" evidence="1">
    <location>
        <begin position="110"/>
        <end position="137"/>
    </location>
</feature>
<dbReference type="EMBL" id="WHPN01000242">
    <property type="protein sequence ID" value="KAF4409240.1"/>
    <property type="molecule type" value="Genomic_DNA"/>
</dbReference>
<name>A0ABQ7FKN5_9ACTN</name>